<dbReference type="Gene3D" id="1.25.40.20">
    <property type="entry name" value="Ankyrin repeat-containing domain"/>
    <property type="match status" value="1"/>
</dbReference>
<name>A0AAV5QUR0_9ASCO</name>
<evidence type="ECO:0000256" key="3">
    <source>
        <dbReference type="PROSITE-ProRule" id="PRU00023"/>
    </source>
</evidence>
<feature type="repeat" description="ANK" evidence="3">
    <location>
        <begin position="124"/>
        <end position="156"/>
    </location>
</feature>
<dbReference type="PRINTS" id="PR01415">
    <property type="entry name" value="ANKYRIN"/>
</dbReference>
<dbReference type="SUPFAM" id="SSF48403">
    <property type="entry name" value="Ankyrin repeat"/>
    <property type="match status" value="1"/>
</dbReference>
<proteinExistence type="predicted"/>
<keyword evidence="2 3" id="KW-0040">ANK repeat</keyword>
<dbReference type="AlphaFoldDB" id="A0AAV5QUR0"/>
<dbReference type="Proteomes" id="UP001360560">
    <property type="component" value="Unassembled WGS sequence"/>
</dbReference>
<evidence type="ECO:0000313" key="5">
    <source>
        <dbReference type="Proteomes" id="UP001360560"/>
    </source>
</evidence>
<dbReference type="PANTHER" id="PTHR24189">
    <property type="entry name" value="MYOTROPHIN"/>
    <property type="match status" value="1"/>
</dbReference>
<dbReference type="GeneID" id="90076683"/>
<sequence length="257" mass="28740">MSEKKEENKFLLQEAARDGKALTVRSLLRENPRLVQRRDLDGRVALHWAVSSNHQEIVAMLLNPLLIANAEEKKFSKFEIEIDDLVDDAGWTPLHIAAALGNLEIIELLITHDPEPTINQQTNAGQTVLHLSASKNLYETTAYFLKHGASARVKDKKGQYPIFRAASIGSIRLVELLCTEGKSQLNNKDNFGWTILHHALAEGHGDVAIELVKRGANPNIESGDGQTPVEVSVDQKIEKYFRQHLEDLGIELEKSKK</sequence>
<dbReference type="Pfam" id="PF00023">
    <property type="entry name" value="Ank"/>
    <property type="match status" value="1"/>
</dbReference>
<dbReference type="RefSeq" id="XP_064855690.1">
    <property type="nucleotide sequence ID" value="XM_064999618.1"/>
</dbReference>
<evidence type="ECO:0000313" key="4">
    <source>
        <dbReference type="EMBL" id="GMM38695.1"/>
    </source>
</evidence>
<dbReference type="InterPro" id="IPR002110">
    <property type="entry name" value="Ankyrin_rpt"/>
</dbReference>
<organism evidence="4 5">
    <name type="scientific">Saccharomycopsis crataegensis</name>
    <dbReference type="NCBI Taxonomy" id="43959"/>
    <lineage>
        <taxon>Eukaryota</taxon>
        <taxon>Fungi</taxon>
        <taxon>Dikarya</taxon>
        <taxon>Ascomycota</taxon>
        <taxon>Saccharomycotina</taxon>
        <taxon>Saccharomycetes</taxon>
        <taxon>Saccharomycopsidaceae</taxon>
        <taxon>Saccharomycopsis</taxon>
    </lineage>
</organism>
<dbReference type="Pfam" id="PF12796">
    <property type="entry name" value="Ank_2"/>
    <property type="match status" value="2"/>
</dbReference>
<keyword evidence="5" id="KW-1185">Reference proteome</keyword>
<evidence type="ECO:0000256" key="2">
    <source>
        <dbReference type="ARBA" id="ARBA00023043"/>
    </source>
</evidence>
<dbReference type="PROSITE" id="PS50088">
    <property type="entry name" value="ANK_REPEAT"/>
    <property type="match status" value="4"/>
</dbReference>
<accession>A0AAV5QUR0</accession>
<evidence type="ECO:0000256" key="1">
    <source>
        <dbReference type="ARBA" id="ARBA00022737"/>
    </source>
</evidence>
<reference evidence="4 5" key="1">
    <citation type="journal article" date="2023" name="Elife">
        <title>Identification of key yeast species and microbe-microbe interactions impacting larval growth of Drosophila in the wild.</title>
        <authorList>
            <person name="Mure A."/>
            <person name="Sugiura Y."/>
            <person name="Maeda R."/>
            <person name="Honda K."/>
            <person name="Sakurai N."/>
            <person name="Takahashi Y."/>
            <person name="Watada M."/>
            <person name="Katoh T."/>
            <person name="Gotoh A."/>
            <person name="Gotoh Y."/>
            <person name="Taniguchi I."/>
            <person name="Nakamura K."/>
            <person name="Hayashi T."/>
            <person name="Katayama T."/>
            <person name="Uemura T."/>
            <person name="Hattori Y."/>
        </authorList>
    </citation>
    <scope>NUCLEOTIDE SEQUENCE [LARGE SCALE GENOMIC DNA]</scope>
    <source>
        <strain evidence="4 5">SC-9</strain>
    </source>
</reference>
<feature type="repeat" description="ANK" evidence="3">
    <location>
        <begin position="89"/>
        <end position="121"/>
    </location>
</feature>
<protein>
    <submittedName>
        <fullName evidence="4">Nas6 protein</fullName>
    </submittedName>
</protein>
<dbReference type="EMBL" id="BTFZ01000020">
    <property type="protein sequence ID" value="GMM38695.1"/>
    <property type="molecule type" value="Genomic_DNA"/>
</dbReference>
<dbReference type="InterPro" id="IPR050745">
    <property type="entry name" value="Multifunctional_regulatory"/>
</dbReference>
<dbReference type="PROSITE" id="PS50297">
    <property type="entry name" value="ANK_REP_REGION"/>
    <property type="match status" value="4"/>
</dbReference>
<comment type="caution">
    <text evidence="4">The sequence shown here is derived from an EMBL/GenBank/DDBJ whole genome shotgun (WGS) entry which is preliminary data.</text>
</comment>
<feature type="repeat" description="ANK" evidence="3">
    <location>
        <begin position="41"/>
        <end position="73"/>
    </location>
</feature>
<feature type="repeat" description="ANK" evidence="3">
    <location>
        <begin position="191"/>
        <end position="223"/>
    </location>
</feature>
<dbReference type="SMART" id="SM00248">
    <property type="entry name" value="ANK"/>
    <property type="match status" value="5"/>
</dbReference>
<gene>
    <name evidence="4" type="ORF">DASC09_060340</name>
</gene>
<dbReference type="PANTHER" id="PTHR24189:SF50">
    <property type="entry name" value="ANKYRIN REPEAT AND SOCS BOX PROTEIN 2"/>
    <property type="match status" value="1"/>
</dbReference>
<dbReference type="InterPro" id="IPR036770">
    <property type="entry name" value="Ankyrin_rpt-contain_sf"/>
</dbReference>
<keyword evidence="1" id="KW-0677">Repeat</keyword>